<dbReference type="PANTHER" id="PTHR33221:SF4">
    <property type="entry name" value="HTH-TYPE TRANSCRIPTIONAL REPRESSOR NSRR"/>
    <property type="match status" value="1"/>
</dbReference>
<dbReference type="Pfam" id="PF02082">
    <property type="entry name" value="Rrf2"/>
    <property type="match status" value="1"/>
</dbReference>
<dbReference type="RefSeq" id="WP_012370118.1">
    <property type="nucleotide sequence ID" value="NC_010556.1"/>
</dbReference>
<reference evidence="4 5" key="2">
    <citation type="journal article" date="2008" name="BMC Genomics">
        <title>Architecture of thermal adaptation in an Exiguobacterium sibiricum strain isolated from 3 million year old permafrost: a genome and transcriptome approach.</title>
        <authorList>
            <person name="Rodrigues D.F."/>
            <person name="Ivanova N."/>
            <person name="He Z."/>
            <person name="Huebner M."/>
            <person name="Zhou J."/>
            <person name="Tiedje J.M."/>
        </authorList>
    </citation>
    <scope>NUCLEOTIDE SEQUENCE [LARGE SCALE GENOMIC DNA]</scope>
    <source>
        <strain evidence="5">DSM 17290 / CIP 109462 / JCM 13490 / 255-15</strain>
    </source>
</reference>
<dbReference type="OrthoDB" id="9795923at2"/>
<dbReference type="GO" id="GO:0003700">
    <property type="term" value="F:DNA-binding transcription factor activity"/>
    <property type="evidence" value="ECO:0007669"/>
    <property type="project" value="TreeGrafter"/>
</dbReference>
<evidence type="ECO:0000313" key="5">
    <source>
        <dbReference type="Proteomes" id="UP000001681"/>
    </source>
</evidence>
<reference evidence="5" key="3">
    <citation type="submission" date="2008-04" db="EMBL/GenBank/DDBJ databases">
        <title>Complete sequence of chromosome of Exiguobacterium sibiricum 255-15.</title>
        <authorList>
            <consortium name="US DOE Joint Genome Institute"/>
            <person name="Copeland A."/>
            <person name="Lucas S."/>
            <person name="Lapidus A."/>
            <person name="Glavina del Rio T."/>
            <person name="Dalin E."/>
            <person name="Tice H."/>
            <person name="Bruce D."/>
            <person name="Goodwin L."/>
            <person name="Pitluck S."/>
            <person name="Kiss H."/>
            <person name="Chertkov O."/>
            <person name="Monk C."/>
            <person name="Brettin T."/>
            <person name="Detter J.C."/>
            <person name="Han C."/>
            <person name="Kuske C.R."/>
            <person name="Schmutz J."/>
            <person name="Larimer F."/>
            <person name="Land M."/>
            <person name="Hauser L."/>
            <person name="Kyrpides N."/>
            <person name="Mikhailova N."/>
            <person name="Vishnivetskaya T."/>
            <person name="Rodrigues D.F."/>
            <person name="Gilichinsky D."/>
            <person name="Tiedje J."/>
            <person name="Richardson P."/>
        </authorList>
    </citation>
    <scope>NUCLEOTIDE SEQUENCE [LARGE SCALE GENOMIC DNA]</scope>
    <source>
        <strain evidence="5">DSM 17290 / CIP 109462 / JCM 13490 / 255-15</strain>
    </source>
</reference>
<evidence type="ECO:0000313" key="4">
    <source>
        <dbReference type="EMBL" id="ACB60697.1"/>
    </source>
</evidence>
<comment type="cofactor">
    <cofactor evidence="2">
        <name>[2Fe-2S] cluster</name>
        <dbReference type="ChEBI" id="CHEBI:190135"/>
    </cofactor>
</comment>
<keyword evidence="1" id="KW-0238">DNA-binding</keyword>
<dbReference type="Gene3D" id="1.10.10.10">
    <property type="entry name" value="Winged helix-like DNA-binding domain superfamily/Winged helix DNA-binding domain"/>
    <property type="match status" value="1"/>
</dbReference>
<dbReference type="EMBL" id="CP001022">
    <property type="protein sequence ID" value="ACB60697.1"/>
    <property type="molecule type" value="Genomic_DNA"/>
</dbReference>
<dbReference type="InterPro" id="IPR030489">
    <property type="entry name" value="TR_Rrf2-type_CS"/>
</dbReference>
<name>B1YET9_EXIS2</name>
<dbReference type="PROSITE" id="PS51197">
    <property type="entry name" value="HTH_RRF2_2"/>
    <property type="match status" value="1"/>
</dbReference>
<dbReference type="AlphaFoldDB" id="B1YET9"/>
<dbReference type="SUPFAM" id="SSF46785">
    <property type="entry name" value="Winged helix' DNA-binding domain"/>
    <property type="match status" value="1"/>
</dbReference>
<dbReference type="KEGG" id="esi:Exig_1218"/>
<accession>B1YET9</accession>
<dbReference type="NCBIfam" id="TIGR00738">
    <property type="entry name" value="rrf2_super"/>
    <property type="match status" value="1"/>
</dbReference>
<dbReference type="GO" id="GO:0003677">
    <property type="term" value="F:DNA binding"/>
    <property type="evidence" value="ECO:0007669"/>
    <property type="project" value="UniProtKB-KW"/>
</dbReference>
<dbReference type="Proteomes" id="UP000001681">
    <property type="component" value="Chromosome"/>
</dbReference>
<dbReference type="InterPro" id="IPR000944">
    <property type="entry name" value="Tscrpt_reg_Rrf2"/>
</dbReference>
<dbReference type="STRING" id="262543.Exig_1218"/>
<evidence type="ECO:0000256" key="3">
    <source>
        <dbReference type="ARBA" id="ARBA00040173"/>
    </source>
</evidence>
<dbReference type="PROSITE" id="PS01332">
    <property type="entry name" value="HTH_RRF2_1"/>
    <property type="match status" value="1"/>
</dbReference>
<protein>
    <recommendedName>
        <fullName evidence="3">HTH-type transcriptional regulator NsrR</fullName>
    </recommendedName>
</protein>
<dbReference type="DNASU" id="6172705"/>
<proteinExistence type="predicted"/>
<gene>
    <name evidence="4" type="ordered locus">Exig_1218</name>
</gene>
<dbReference type="eggNOG" id="COG1959">
    <property type="taxonomic scope" value="Bacteria"/>
</dbReference>
<evidence type="ECO:0000256" key="1">
    <source>
        <dbReference type="ARBA" id="ARBA00023125"/>
    </source>
</evidence>
<dbReference type="InterPro" id="IPR036388">
    <property type="entry name" value="WH-like_DNA-bd_sf"/>
</dbReference>
<dbReference type="InterPro" id="IPR036390">
    <property type="entry name" value="WH_DNA-bd_sf"/>
</dbReference>
<dbReference type="GO" id="GO:0005829">
    <property type="term" value="C:cytosol"/>
    <property type="evidence" value="ECO:0007669"/>
    <property type="project" value="TreeGrafter"/>
</dbReference>
<keyword evidence="5" id="KW-1185">Reference proteome</keyword>
<dbReference type="HOGENOM" id="CLU_107144_2_1_9"/>
<evidence type="ECO:0000256" key="2">
    <source>
        <dbReference type="ARBA" id="ARBA00034078"/>
    </source>
</evidence>
<dbReference type="PANTHER" id="PTHR33221">
    <property type="entry name" value="WINGED HELIX-TURN-HELIX TRANSCRIPTIONAL REGULATOR, RRF2 FAMILY"/>
    <property type="match status" value="1"/>
</dbReference>
<organism evidence="4 5">
    <name type="scientific">Exiguobacterium sibiricum (strain DSM 17290 / CCUG 55495 / CIP 109462 / JCM 13490 / 255-15)</name>
    <dbReference type="NCBI Taxonomy" id="262543"/>
    <lineage>
        <taxon>Bacteria</taxon>
        <taxon>Bacillati</taxon>
        <taxon>Bacillota</taxon>
        <taxon>Bacilli</taxon>
        <taxon>Bacillales</taxon>
        <taxon>Bacillales Family XII. Incertae Sedis</taxon>
        <taxon>Exiguobacterium</taxon>
    </lineage>
</organism>
<reference evidence="4 5" key="1">
    <citation type="journal article" date="2006" name="Extremophiles">
        <title>Characterization of Exiguobacterium isolates from the Siberian permafrost. Description of Exiguobacterium sibiricum sp. nov.</title>
        <authorList>
            <person name="Rodrigues D.F."/>
            <person name="Goris J."/>
            <person name="Vishnivetskaya T."/>
            <person name="Gilichinsky D."/>
            <person name="Thomashow M.F."/>
            <person name="Tiedje J.M."/>
        </authorList>
    </citation>
    <scope>NUCLEOTIDE SEQUENCE [LARGE SCALE GENOMIC DNA]</scope>
    <source>
        <strain evidence="5">DSM 17290 / CIP 109462 / JCM 13490 / 255-15</strain>
    </source>
</reference>
<sequence length="130" mass="15079">MKMTRSTDYAIRVLLFTTLHPTRLVQIQEVADYYDISKNHLMKIVHALSRFGLITSYQGRNGGFKLAKDPSEITLGEIVQLFEKVSYLESFPEIHEDENLENMKEAFDYAFLQFSEALKAYSLQDLIHVN</sequence>